<dbReference type="InterPro" id="IPR029044">
    <property type="entry name" value="Nucleotide-diphossugar_trans"/>
</dbReference>
<dbReference type="RefSeq" id="XP_009844429.1">
    <property type="nucleotide sequence ID" value="XM_009846127.1"/>
</dbReference>
<evidence type="ECO:0000256" key="9">
    <source>
        <dbReference type="ARBA" id="ARBA00023180"/>
    </source>
</evidence>
<dbReference type="InterPro" id="IPR022751">
    <property type="entry name" value="Alpha_mannosyltransferase"/>
</dbReference>
<proteinExistence type="inferred from homology"/>
<comment type="subcellular location">
    <subcellularLocation>
        <location evidence="1">Membrane</location>
        <topology evidence="1">Single-pass type II membrane protein</topology>
    </subcellularLocation>
</comment>
<evidence type="ECO:0000256" key="1">
    <source>
        <dbReference type="ARBA" id="ARBA00004606"/>
    </source>
</evidence>
<evidence type="ECO:0000313" key="11">
    <source>
        <dbReference type="EMBL" id="ETV66100.1"/>
    </source>
</evidence>
<dbReference type="VEuPathDB" id="FungiDB:H257_17356"/>
<keyword evidence="8 10" id="KW-0472">Membrane</keyword>
<dbReference type="AlphaFoldDB" id="W4FF89"/>
<accession>W4FF89</accession>
<dbReference type="GO" id="GO:0000033">
    <property type="term" value="F:alpha-1,3-mannosyltransferase activity"/>
    <property type="evidence" value="ECO:0007669"/>
    <property type="project" value="TreeGrafter"/>
</dbReference>
<evidence type="ECO:0000256" key="3">
    <source>
        <dbReference type="ARBA" id="ARBA00022676"/>
    </source>
</evidence>
<keyword evidence="4" id="KW-0808">Transferase</keyword>
<dbReference type="GO" id="GO:0005794">
    <property type="term" value="C:Golgi apparatus"/>
    <property type="evidence" value="ECO:0007669"/>
    <property type="project" value="TreeGrafter"/>
</dbReference>
<evidence type="ECO:0000256" key="8">
    <source>
        <dbReference type="ARBA" id="ARBA00023136"/>
    </source>
</evidence>
<dbReference type="PANTHER" id="PTHR31392">
    <property type="entry name" value="ALPHA-1,3-MANNOSYLTRANSFERASE MNN1-RELATED"/>
    <property type="match status" value="1"/>
</dbReference>
<dbReference type="SUPFAM" id="SSF53448">
    <property type="entry name" value="Nucleotide-diphospho-sugar transferases"/>
    <property type="match status" value="1"/>
</dbReference>
<evidence type="ECO:0000256" key="7">
    <source>
        <dbReference type="ARBA" id="ARBA00022989"/>
    </source>
</evidence>
<dbReference type="EMBL" id="KI913217">
    <property type="protein sequence ID" value="ETV66100.1"/>
    <property type="molecule type" value="Genomic_DNA"/>
</dbReference>
<dbReference type="Gene3D" id="3.90.550.10">
    <property type="entry name" value="Spore Coat Polysaccharide Biosynthesis Protein SpsA, Chain A"/>
    <property type="match status" value="1"/>
</dbReference>
<name>W4FF89_APHAT</name>
<keyword evidence="5 10" id="KW-0812">Transmembrane</keyword>
<dbReference type="GO" id="GO:0016020">
    <property type="term" value="C:membrane"/>
    <property type="evidence" value="ECO:0007669"/>
    <property type="project" value="UniProtKB-SubCell"/>
</dbReference>
<evidence type="ECO:0000256" key="5">
    <source>
        <dbReference type="ARBA" id="ARBA00022692"/>
    </source>
</evidence>
<keyword evidence="3" id="KW-0328">Glycosyltransferase</keyword>
<evidence type="ECO:0000256" key="10">
    <source>
        <dbReference type="SAM" id="Phobius"/>
    </source>
</evidence>
<organism evidence="11">
    <name type="scientific">Aphanomyces astaci</name>
    <name type="common">Crayfish plague agent</name>
    <dbReference type="NCBI Taxonomy" id="112090"/>
    <lineage>
        <taxon>Eukaryota</taxon>
        <taxon>Sar</taxon>
        <taxon>Stramenopiles</taxon>
        <taxon>Oomycota</taxon>
        <taxon>Saprolegniomycetes</taxon>
        <taxon>Saprolegniales</taxon>
        <taxon>Verrucalvaceae</taxon>
        <taxon>Aphanomyces</taxon>
    </lineage>
</organism>
<evidence type="ECO:0000256" key="2">
    <source>
        <dbReference type="ARBA" id="ARBA00009105"/>
    </source>
</evidence>
<keyword evidence="6" id="KW-0735">Signal-anchor</keyword>
<evidence type="ECO:0008006" key="12">
    <source>
        <dbReference type="Google" id="ProtNLM"/>
    </source>
</evidence>
<sequence length="455" mass="51412">MAAAPWTAGALWVNPRMLLLIGVCCWSTMFLFVMRGNWCSMDDGYLRVDHRLRTHGGGSSSSSSRGIIMCLHNGMVPMALSLVQELRTLGNTDAIHMYHCGADEMTPLSRTTILAVDPSVQFIDVCTDMVGSGKLREDQVPSFRSYWLKPLALIHTSLDHVMLMDTDVMVFHDPALLWDVQGYKDTGTLFFRDREILIQMFLTDIIEFPDHSKKLALHALIESFDYAKFNLEYNPSSSLLNSLAWKGEAAHEQDSSITVIQKSKAPLAMDVLFYLVTQEIHKYRPIFTHGDKELFWLAYELSHLPYFFSPWANSGSARPGDMQNHPNTLCGDLAQWVPDVRFQHVLLHINGAYVFNPHASHLAAILDMEGRREKLLSNLPTNVSAQRRRSKALVRAHDPDNLWNDICLFNRGSEPIREQDAAAMRRKINSAVDIAIELEAAKKEIESKITTPPAM</sequence>
<gene>
    <name evidence="11" type="ORF">H257_17356</name>
</gene>
<comment type="similarity">
    <text evidence="2">Belongs to the MNN1/MNT family.</text>
</comment>
<dbReference type="GO" id="GO:0006493">
    <property type="term" value="P:protein O-linked glycosylation"/>
    <property type="evidence" value="ECO:0007669"/>
    <property type="project" value="TreeGrafter"/>
</dbReference>
<reference evidence="11" key="1">
    <citation type="submission" date="2013-12" db="EMBL/GenBank/DDBJ databases">
        <title>The Genome Sequence of Aphanomyces astaci APO3.</title>
        <authorList>
            <consortium name="The Broad Institute Genomics Platform"/>
            <person name="Russ C."/>
            <person name="Tyler B."/>
            <person name="van West P."/>
            <person name="Dieguez-Uribeondo J."/>
            <person name="Young S.K."/>
            <person name="Zeng Q."/>
            <person name="Gargeya S."/>
            <person name="Fitzgerald M."/>
            <person name="Abouelleil A."/>
            <person name="Alvarado L."/>
            <person name="Chapman S.B."/>
            <person name="Gainer-Dewar J."/>
            <person name="Goldberg J."/>
            <person name="Griggs A."/>
            <person name="Gujja S."/>
            <person name="Hansen M."/>
            <person name="Howarth C."/>
            <person name="Imamovic A."/>
            <person name="Ireland A."/>
            <person name="Larimer J."/>
            <person name="McCowan C."/>
            <person name="Murphy C."/>
            <person name="Pearson M."/>
            <person name="Poon T.W."/>
            <person name="Priest M."/>
            <person name="Roberts A."/>
            <person name="Saif S."/>
            <person name="Shea T."/>
            <person name="Sykes S."/>
            <person name="Wortman J."/>
            <person name="Nusbaum C."/>
            <person name="Birren B."/>
        </authorList>
    </citation>
    <scope>NUCLEOTIDE SEQUENCE [LARGE SCALE GENOMIC DNA]</scope>
    <source>
        <strain evidence="11">APO3</strain>
    </source>
</reference>
<evidence type="ECO:0000256" key="4">
    <source>
        <dbReference type="ARBA" id="ARBA00022679"/>
    </source>
</evidence>
<keyword evidence="9" id="KW-0325">Glycoprotein</keyword>
<dbReference type="PANTHER" id="PTHR31392:SF1">
    <property type="entry name" value="ALPHA-1,3-MANNOSYLTRANSFERASE MNN1-RELATED"/>
    <property type="match status" value="1"/>
</dbReference>
<dbReference type="GeneID" id="20819352"/>
<dbReference type="OrthoDB" id="430354at2759"/>
<evidence type="ECO:0000256" key="6">
    <source>
        <dbReference type="ARBA" id="ARBA00022968"/>
    </source>
</evidence>
<keyword evidence="7 10" id="KW-1133">Transmembrane helix</keyword>
<protein>
    <recommendedName>
        <fullName evidence="12">Nucleotide-diphospho-sugar transferase domain-containing protein</fullName>
    </recommendedName>
</protein>
<dbReference type="Pfam" id="PF11051">
    <property type="entry name" value="Mannosyl_trans3"/>
    <property type="match status" value="1"/>
</dbReference>
<feature type="transmembrane region" description="Helical" evidence="10">
    <location>
        <begin position="17"/>
        <end position="34"/>
    </location>
</feature>
<dbReference type="STRING" id="112090.W4FF89"/>